<evidence type="ECO:0000313" key="3">
    <source>
        <dbReference type="EMBL" id="KAF2205388.1"/>
    </source>
</evidence>
<accession>A0A9P4MZK5</accession>
<gene>
    <name evidence="3" type="ORF">GQ43DRAFT_407638</name>
</gene>
<organism evidence="3 4">
    <name type="scientific">Delitschia confertaspora ATCC 74209</name>
    <dbReference type="NCBI Taxonomy" id="1513339"/>
    <lineage>
        <taxon>Eukaryota</taxon>
        <taxon>Fungi</taxon>
        <taxon>Dikarya</taxon>
        <taxon>Ascomycota</taxon>
        <taxon>Pezizomycotina</taxon>
        <taxon>Dothideomycetes</taxon>
        <taxon>Pleosporomycetidae</taxon>
        <taxon>Pleosporales</taxon>
        <taxon>Delitschiaceae</taxon>
        <taxon>Delitschia</taxon>
    </lineage>
</organism>
<dbReference type="Pfam" id="PF23549">
    <property type="entry name" value="Zn_ribbon_GRF_2"/>
    <property type="match status" value="1"/>
</dbReference>
<evidence type="ECO:0000256" key="1">
    <source>
        <dbReference type="SAM" id="MobiDB-lite"/>
    </source>
</evidence>
<feature type="region of interest" description="Disordered" evidence="1">
    <location>
        <begin position="1"/>
        <end position="24"/>
    </location>
</feature>
<sequence length="242" mass="26330">MHFHNPFRGRKKKNSANHGYHTGYEYTPGLPNPVPIHATHGTNYQPYHSLNYASPPSMVSPISELPSSHHGSIGASSYNLPGVQYSAPTPTHTSYHSPHSASPFPQQATYSSYGTAPAPFAPPQLPGRCRRCHSPNTIKPSGADPSNINSRRPYRKCTNRGCDAWNGYADSRGLVAGTPPCNCNMASRVAAKKNKNANGQRELYFICQIGACDFYENLKGAGGEAVQYSDVQLMGMRKLGHI</sequence>
<dbReference type="Proteomes" id="UP000799536">
    <property type="component" value="Unassembled WGS sequence"/>
</dbReference>
<protein>
    <recommendedName>
        <fullName evidence="2">GRF-like zinc ribbon domain-containing protein</fullName>
    </recommendedName>
</protein>
<keyword evidence="4" id="KW-1185">Reference proteome</keyword>
<dbReference type="InterPro" id="IPR056444">
    <property type="entry name" value="Zn_ribbon_GRF_2"/>
</dbReference>
<name>A0A9P4MZK5_9PLEO</name>
<evidence type="ECO:0000313" key="4">
    <source>
        <dbReference type="Proteomes" id="UP000799536"/>
    </source>
</evidence>
<reference evidence="3" key="1">
    <citation type="journal article" date="2020" name="Stud. Mycol.">
        <title>101 Dothideomycetes genomes: a test case for predicting lifestyles and emergence of pathogens.</title>
        <authorList>
            <person name="Haridas S."/>
            <person name="Albert R."/>
            <person name="Binder M."/>
            <person name="Bloem J."/>
            <person name="Labutti K."/>
            <person name="Salamov A."/>
            <person name="Andreopoulos B."/>
            <person name="Baker S."/>
            <person name="Barry K."/>
            <person name="Bills G."/>
            <person name="Bluhm B."/>
            <person name="Cannon C."/>
            <person name="Castanera R."/>
            <person name="Culley D."/>
            <person name="Daum C."/>
            <person name="Ezra D."/>
            <person name="Gonzalez J."/>
            <person name="Henrissat B."/>
            <person name="Kuo A."/>
            <person name="Liang C."/>
            <person name="Lipzen A."/>
            <person name="Lutzoni F."/>
            <person name="Magnuson J."/>
            <person name="Mondo S."/>
            <person name="Nolan M."/>
            <person name="Ohm R."/>
            <person name="Pangilinan J."/>
            <person name="Park H.-J."/>
            <person name="Ramirez L."/>
            <person name="Alfaro M."/>
            <person name="Sun H."/>
            <person name="Tritt A."/>
            <person name="Yoshinaga Y."/>
            <person name="Zwiers L.-H."/>
            <person name="Turgeon B."/>
            <person name="Goodwin S."/>
            <person name="Spatafora J."/>
            <person name="Crous P."/>
            <person name="Grigoriev I."/>
        </authorList>
    </citation>
    <scope>NUCLEOTIDE SEQUENCE</scope>
    <source>
        <strain evidence="3">ATCC 74209</strain>
    </source>
</reference>
<dbReference type="OrthoDB" id="3694589at2759"/>
<proteinExistence type="predicted"/>
<dbReference type="EMBL" id="ML993857">
    <property type="protein sequence ID" value="KAF2205388.1"/>
    <property type="molecule type" value="Genomic_DNA"/>
</dbReference>
<evidence type="ECO:0000259" key="2">
    <source>
        <dbReference type="Pfam" id="PF23549"/>
    </source>
</evidence>
<comment type="caution">
    <text evidence="3">The sequence shown here is derived from an EMBL/GenBank/DDBJ whole genome shotgun (WGS) entry which is preliminary data.</text>
</comment>
<feature type="compositionally biased region" description="Basic residues" evidence="1">
    <location>
        <begin position="1"/>
        <end position="15"/>
    </location>
</feature>
<feature type="domain" description="GRF-like zinc ribbon" evidence="2">
    <location>
        <begin position="126"/>
        <end position="172"/>
    </location>
</feature>
<dbReference type="AlphaFoldDB" id="A0A9P4MZK5"/>